<dbReference type="InterPro" id="IPR005702">
    <property type="entry name" value="Wzc-like_C"/>
</dbReference>
<keyword evidence="12 16" id="KW-1133">Transmembrane helix</keyword>
<evidence type="ECO:0000256" key="5">
    <source>
        <dbReference type="ARBA" id="ARBA00022475"/>
    </source>
</evidence>
<dbReference type="NCBIfam" id="TIGR01007">
    <property type="entry name" value="eps_fam"/>
    <property type="match status" value="1"/>
</dbReference>
<keyword evidence="8 16" id="KW-0812">Transmembrane</keyword>
<evidence type="ECO:0000256" key="14">
    <source>
        <dbReference type="ARBA" id="ARBA00023137"/>
    </source>
</evidence>
<dbReference type="EC" id="2.7.10.2" evidence="4"/>
<evidence type="ECO:0000256" key="15">
    <source>
        <dbReference type="ARBA" id="ARBA00051245"/>
    </source>
</evidence>
<keyword evidence="13 16" id="KW-0472">Membrane</keyword>
<feature type="transmembrane region" description="Helical" evidence="16">
    <location>
        <begin position="29"/>
        <end position="47"/>
    </location>
</feature>
<dbReference type="GO" id="GO:0004715">
    <property type="term" value="F:non-membrane spanning protein tyrosine kinase activity"/>
    <property type="evidence" value="ECO:0007669"/>
    <property type="project" value="UniProtKB-EC"/>
</dbReference>
<dbReference type="InterPro" id="IPR003856">
    <property type="entry name" value="LPS_length_determ_N"/>
</dbReference>
<evidence type="ECO:0000256" key="12">
    <source>
        <dbReference type="ARBA" id="ARBA00022989"/>
    </source>
</evidence>
<dbReference type="RefSeq" id="WP_136336857.1">
    <property type="nucleotide sequence ID" value="NZ_QXMP01000013.1"/>
</dbReference>
<evidence type="ECO:0000313" key="20">
    <source>
        <dbReference type="EMBL" id="THD66788.1"/>
    </source>
</evidence>
<keyword evidence="14" id="KW-0829">Tyrosine-protein kinase</keyword>
<comment type="caution">
    <text evidence="20">The sequence shown here is derived from an EMBL/GenBank/DDBJ whole genome shotgun (WGS) entry which is preliminary data.</text>
</comment>
<feature type="domain" description="AAA" evidence="18">
    <location>
        <begin position="582"/>
        <end position="715"/>
    </location>
</feature>
<dbReference type="Pfam" id="PF02706">
    <property type="entry name" value="Wzz"/>
    <property type="match status" value="1"/>
</dbReference>
<evidence type="ECO:0000259" key="18">
    <source>
        <dbReference type="Pfam" id="PF13614"/>
    </source>
</evidence>
<dbReference type="AlphaFoldDB" id="A0A4S3LYT5"/>
<evidence type="ECO:0000256" key="3">
    <source>
        <dbReference type="ARBA" id="ARBA00008883"/>
    </source>
</evidence>
<keyword evidence="5" id="KW-1003">Cell membrane</keyword>
<keyword evidence="7 20" id="KW-0808">Transferase</keyword>
<keyword evidence="6" id="KW-0997">Cell inner membrane</keyword>
<keyword evidence="21" id="KW-1185">Reference proteome</keyword>
<evidence type="ECO:0000256" key="9">
    <source>
        <dbReference type="ARBA" id="ARBA00022741"/>
    </source>
</evidence>
<dbReference type="GO" id="GO:0005886">
    <property type="term" value="C:plasma membrane"/>
    <property type="evidence" value="ECO:0007669"/>
    <property type="project" value="UniProtKB-SubCell"/>
</dbReference>
<organism evidence="20 21">
    <name type="scientific">Robertkochia marina</name>
    <dbReference type="NCBI Taxonomy" id="1227945"/>
    <lineage>
        <taxon>Bacteria</taxon>
        <taxon>Pseudomonadati</taxon>
        <taxon>Bacteroidota</taxon>
        <taxon>Flavobacteriia</taxon>
        <taxon>Flavobacteriales</taxon>
        <taxon>Flavobacteriaceae</taxon>
        <taxon>Robertkochia</taxon>
    </lineage>
</organism>
<dbReference type="PANTHER" id="PTHR32309:SF13">
    <property type="entry name" value="FERRIC ENTEROBACTIN TRANSPORT PROTEIN FEPE"/>
    <property type="match status" value="1"/>
</dbReference>
<keyword evidence="9" id="KW-0547">Nucleotide-binding</keyword>
<protein>
    <recommendedName>
        <fullName evidence="4">non-specific protein-tyrosine kinase</fullName>
        <ecNumber evidence="4">2.7.10.2</ecNumber>
    </recommendedName>
</protein>
<reference evidence="20 21" key="1">
    <citation type="submission" date="2019-04" db="EMBL/GenBank/DDBJ databases">
        <title>Draft genome sequence of Robertkochia marina CC-AMO-30D.</title>
        <authorList>
            <person name="Hameed A."/>
            <person name="Lin S.-Y."/>
            <person name="Shahina M."/>
            <person name="Lai W.-A."/>
            <person name="Young C.-C."/>
        </authorList>
    </citation>
    <scope>NUCLEOTIDE SEQUENCE [LARGE SCALE GENOMIC DNA]</scope>
    <source>
        <strain evidence="20 21">CC-AMO-30D</strain>
    </source>
</reference>
<evidence type="ECO:0000259" key="19">
    <source>
        <dbReference type="Pfam" id="PF13807"/>
    </source>
</evidence>
<comment type="subcellular location">
    <subcellularLocation>
        <location evidence="1">Cell inner membrane</location>
        <topology evidence="1">Multi-pass membrane protein</topology>
    </subcellularLocation>
</comment>
<accession>A0A4S3LYT5</accession>
<dbReference type="Pfam" id="PF13807">
    <property type="entry name" value="GNVR"/>
    <property type="match status" value="1"/>
</dbReference>
<dbReference type="SUPFAM" id="SSF52540">
    <property type="entry name" value="P-loop containing nucleoside triphosphate hydrolases"/>
    <property type="match status" value="1"/>
</dbReference>
<evidence type="ECO:0000256" key="11">
    <source>
        <dbReference type="ARBA" id="ARBA00022840"/>
    </source>
</evidence>
<evidence type="ECO:0000256" key="16">
    <source>
        <dbReference type="SAM" id="Phobius"/>
    </source>
</evidence>
<evidence type="ECO:0000256" key="13">
    <source>
        <dbReference type="ARBA" id="ARBA00023136"/>
    </source>
</evidence>
<sequence>MEDLTSSNKNQLIDFTQLKKLLIRLLKNWYWFAISVTLAIALTYLYSRTLTSQFASSTSILLGEEVSNSPEQAFFKEFNITNGNQKIEDEIAILKSRSIMMDVVKTLNLNFQYFVQGRVNALELYKEDVPILVNFMVADSVVERSNLTYYFQFVSTTEFKYSTDGNFFNKSGAFGKQFETPIGNMIITPKIDDIMDYSGVNFVFRLSNVRSVAESYRNRLNIAPNRDGSSILIISLSDPVNDKATDILNTIVKVYNGIAISEKEQLAAATSNFIDERIELISSELSDVDNSAERFKTGNKITDIDTEADKYVAADSEVERELNETGTELSMAQYISDYLSKQKKYELMPSNLGLSDKNLEGAISQYNKLLQTRNRLLNSSSEENPVIANIDQQLEGLRISMKRNIANYENTLNIRMNKLREQENRINSKIYSVPGKEKRFRNISRQQQIKESLYLYLLEKKEESNIALANTQPNAKVIDPAFSNYAAIGPNKRMYYLGGLLFGLMIPFLVIYIQDLLDNKIHSKEELQELLPSVPLLGELPRLKKKKQQRIKENDRSPFAESFRLLRTNLDYFIKGRKDSRKIIQVTSTIAGEGKSMVVYNLARTIVNSGSSVLIIGADIRNPGIDRFTRSLKGAKGLSDYLYDDNCRVDEVVQMTPELEHLWVVKGGKVPPNPAELLMNGRMKELIEKVEEHFDYILIDTAPSMLVTDTLVISELVDHTIYVVRANYLDKKALNHVKDVYKNEKIPGLMLLLNDVESSNLGYGTRYGYGYYGQKKKKGLLSYI</sequence>
<evidence type="ECO:0000256" key="2">
    <source>
        <dbReference type="ARBA" id="ARBA00007316"/>
    </source>
</evidence>
<evidence type="ECO:0000313" key="21">
    <source>
        <dbReference type="Proteomes" id="UP000305939"/>
    </source>
</evidence>
<dbReference type="InterPro" id="IPR050445">
    <property type="entry name" value="Bact_polysacc_biosynth/exp"/>
</dbReference>
<evidence type="ECO:0000256" key="1">
    <source>
        <dbReference type="ARBA" id="ARBA00004429"/>
    </source>
</evidence>
<dbReference type="InterPro" id="IPR025669">
    <property type="entry name" value="AAA_dom"/>
</dbReference>
<evidence type="ECO:0000256" key="7">
    <source>
        <dbReference type="ARBA" id="ARBA00022679"/>
    </source>
</evidence>
<dbReference type="OrthoDB" id="9794577at2"/>
<gene>
    <name evidence="20" type="ORF">E7Z59_13500</name>
</gene>
<dbReference type="InterPro" id="IPR027417">
    <property type="entry name" value="P-loop_NTPase"/>
</dbReference>
<proteinExistence type="inferred from homology"/>
<comment type="similarity">
    <text evidence="2">Belongs to the CpsD/CapB family.</text>
</comment>
<dbReference type="Pfam" id="PF13614">
    <property type="entry name" value="AAA_31"/>
    <property type="match status" value="1"/>
</dbReference>
<dbReference type="PANTHER" id="PTHR32309">
    <property type="entry name" value="TYROSINE-PROTEIN KINASE"/>
    <property type="match status" value="1"/>
</dbReference>
<comment type="catalytic activity">
    <reaction evidence="15">
        <text>L-tyrosyl-[protein] + ATP = O-phospho-L-tyrosyl-[protein] + ADP + H(+)</text>
        <dbReference type="Rhea" id="RHEA:10596"/>
        <dbReference type="Rhea" id="RHEA-COMP:10136"/>
        <dbReference type="Rhea" id="RHEA-COMP:20101"/>
        <dbReference type="ChEBI" id="CHEBI:15378"/>
        <dbReference type="ChEBI" id="CHEBI:30616"/>
        <dbReference type="ChEBI" id="CHEBI:46858"/>
        <dbReference type="ChEBI" id="CHEBI:61978"/>
        <dbReference type="ChEBI" id="CHEBI:456216"/>
        <dbReference type="EC" id="2.7.10.2"/>
    </reaction>
</comment>
<feature type="domain" description="Polysaccharide chain length determinant N-terminal" evidence="17">
    <location>
        <begin position="17"/>
        <end position="106"/>
    </location>
</feature>
<feature type="domain" description="Tyrosine-protein kinase G-rich" evidence="19">
    <location>
        <begin position="442"/>
        <end position="514"/>
    </location>
</feature>
<dbReference type="EMBL" id="SSMC01000003">
    <property type="protein sequence ID" value="THD66788.1"/>
    <property type="molecule type" value="Genomic_DNA"/>
</dbReference>
<evidence type="ECO:0000256" key="8">
    <source>
        <dbReference type="ARBA" id="ARBA00022692"/>
    </source>
</evidence>
<dbReference type="GO" id="GO:0005524">
    <property type="term" value="F:ATP binding"/>
    <property type="evidence" value="ECO:0007669"/>
    <property type="project" value="UniProtKB-KW"/>
</dbReference>
<evidence type="ECO:0000256" key="6">
    <source>
        <dbReference type="ARBA" id="ARBA00022519"/>
    </source>
</evidence>
<keyword evidence="10 20" id="KW-0418">Kinase</keyword>
<dbReference type="InterPro" id="IPR032807">
    <property type="entry name" value="GNVR"/>
</dbReference>
<keyword evidence="11" id="KW-0067">ATP-binding</keyword>
<evidence type="ECO:0000259" key="17">
    <source>
        <dbReference type="Pfam" id="PF02706"/>
    </source>
</evidence>
<name>A0A4S3LYT5_9FLAO</name>
<evidence type="ECO:0000256" key="4">
    <source>
        <dbReference type="ARBA" id="ARBA00011903"/>
    </source>
</evidence>
<evidence type="ECO:0000256" key="10">
    <source>
        <dbReference type="ARBA" id="ARBA00022777"/>
    </source>
</evidence>
<dbReference type="Gene3D" id="3.40.50.300">
    <property type="entry name" value="P-loop containing nucleotide triphosphate hydrolases"/>
    <property type="match status" value="1"/>
</dbReference>
<comment type="similarity">
    <text evidence="3">Belongs to the etk/wzc family.</text>
</comment>
<dbReference type="Proteomes" id="UP000305939">
    <property type="component" value="Unassembled WGS sequence"/>
</dbReference>
<dbReference type="CDD" id="cd05387">
    <property type="entry name" value="BY-kinase"/>
    <property type="match status" value="1"/>
</dbReference>
<feature type="transmembrane region" description="Helical" evidence="16">
    <location>
        <begin position="494"/>
        <end position="513"/>
    </location>
</feature>